<dbReference type="Proteomes" id="UP000000768">
    <property type="component" value="Chromosome 1"/>
</dbReference>
<accession>A0A1Z5SAX2</accession>
<feature type="compositionally biased region" description="Polar residues" evidence="1">
    <location>
        <begin position="77"/>
        <end position="91"/>
    </location>
</feature>
<organism evidence="2 3">
    <name type="scientific">Sorghum bicolor</name>
    <name type="common">Sorghum</name>
    <name type="synonym">Sorghum vulgare</name>
    <dbReference type="NCBI Taxonomy" id="4558"/>
    <lineage>
        <taxon>Eukaryota</taxon>
        <taxon>Viridiplantae</taxon>
        <taxon>Streptophyta</taxon>
        <taxon>Embryophyta</taxon>
        <taxon>Tracheophyta</taxon>
        <taxon>Spermatophyta</taxon>
        <taxon>Magnoliopsida</taxon>
        <taxon>Liliopsida</taxon>
        <taxon>Poales</taxon>
        <taxon>Poaceae</taxon>
        <taxon>PACMAD clade</taxon>
        <taxon>Panicoideae</taxon>
        <taxon>Andropogonodae</taxon>
        <taxon>Andropogoneae</taxon>
        <taxon>Sorghinae</taxon>
        <taxon>Sorghum</taxon>
    </lineage>
</organism>
<sequence>MLRTIILMQELLQEDFFTPYDEVCESFDDMAIQENPFRGIYTYGNNTNTGAAATTPVALEKEKKKRKRKRRGRKARSTPTIVQPNRNNKNSHFAFGRRSVG</sequence>
<protein>
    <submittedName>
        <fullName evidence="2">Uncharacterized protein</fullName>
    </submittedName>
</protein>
<gene>
    <name evidence="2" type="ORF">SORBI_3001G471150</name>
</gene>
<proteinExistence type="predicted"/>
<evidence type="ECO:0000256" key="1">
    <source>
        <dbReference type="SAM" id="MobiDB-lite"/>
    </source>
</evidence>
<dbReference type="EMBL" id="CM000760">
    <property type="protein sequence ID" value="OQU93074.1"/>
    <property type="molecule type" value="Genomic_DNA"/>
</dbReference>
<reference evidence="3" key="2">
    <citation type="journal article" date="2018" name="Plant J.">
        <title>The Sorghum bicolor reference genome: improved assembly, gene annotations, a transcriptome atlas, and signatures of genome organization.</title>
        <authorList>
            <person name="McCormick R.F."/>
            <person name="Truong S.K."/>
            <person name="Sreedasyam A."/>
            <person name="Jenkins J."/>
            <person name="Shu S."/>
            <person name="Sims D."/>
            <person name="Kennedy M."/>
            <person name="Amirebrahimi M."/>
            <person name="Weers B.D."/>
            <person name="McKinley B."/>
            <person name="Mattison A."/>
            <person name="Morishige D.T."/>
            <person name="Grimwood J."/>
            <person name="Schmutz J."/>
            <person name="Mullet J.E."/>
        </authorList>
    </citation>
    <scope>NUCLEOTIDE SEQUENCE [LARGE SCALE GENOMIC DNA]</scope>
    <source>
        <strain evidence="3">cv. BTx623</strain>
    </source>
</reference>
<feature type="region of interest" description="Disordered" evidence="1">
    <location>
        <begin position="51"/>
        <end position="101"/>
    </location>
</feature>
<dbReference type="Gramene" id="OQU93074">
    <property type="protein sequence ID" value="OQU93074"/>
    <property type="gene ID" value="SORBI_3001G471150"/>
</dbReference>
<reference evidence="2 3" key="1">
    <citation type="journal article" date="2009" name="Nature">
        <title>The Sorghum bicolor genome and the diversification of grasses.</title>
        <authorList>
            <person name="Paterson A.H."/>
            <person name="Bowers J.E."/>
            <person name="Bruggmann R."/>
            <person name="Dubchak I."/>
            <person name="Grimwood J."/>
            <person name="Gundlach H."/>
            <person name="Haberer G."/>
            <person name="Hellsten U."/>
            <person name="Mitros T."/>
            <person name="Poliakov A."/>
            <person name="Schmutz J."/>
            <person name="Spannagl M."/>
            <person name="Tang H."/>
            <person name="Wang X."/>
            <person name="Wicker T."/>
            <person name="Bharti A.K."/>
            <person name="Chapman J."/>
            <person name="Feltus F.A."/>
            <person name="Gowik U."/>
            <person name="Grigoriev I.V."/>
            <person name="Lyons E."/>
            <person name="Maher C.A."/>
            <person name="Martis M."/>
            <person name="Narechania A."/>
            <person name="Otillar R.P."/>
            <person name="Penning B.W."/>
            <person name="Salamov A.A."/>
            <person name="Wang Y."/>
            <person name="Zhang L."/>
            <person name="Carpita N.C."/>
            <person name="Freeling M."/>
            <person name="Gingle A.R."/>
            <person name="Hash C.T."/>
            <person name="Keller B."/>
            <person name="Klein P."/>
            <person name="Kresovich S."/>
            <person name="McCann M.C."/>
            <person name="Ming R."/>
            <person name="Peterson D.G."/>
            <person name="Mehboob-ur-Rahman"/>
            <person name="Ware D."/>
            <person name="Westhoff P."/>
            <person name="Mayer K.F."/>
            <person name="Messing J."/>
            <person name="Rokhsar D.S."/>
        </authorList>
    </citation>
    <scope>NUCLEOTIDE SEQUENCE [LARGE SCALE GENOMIC DNA]</scope>
    <source>
        <strain evidence="3">cv. BTx623</strain>
    </source>
</reference>
<dbReference type="InParanoid" id="A0A1Z5SAX2"/>
<evidence type="ECO:0000313" key="3">
    <source>
        <dbReference type="Proteomes" id="UP000000768"/>
    </source>
</evidence>
<name>A0A1Z5SAX2_SORBI</name>
<keyword evidence="3" id="KW-1185">Reference proteome</keyword>
<feature type="compositionally biased region" description="Basic residues" evidence="1">
    <location>
        <begin position="63"/>
        <end position="76"/>
    </location>
</feature>
<dbReference type="AlphaFoldDB" id="A0A1Z5SAX2"/>
<dbReference type="STRING" id="4558.A0A1Z5SAX2"/>
<evidence type="ECO:0000313" key="2">
    <source>
        <dbReference type="EMBL" id="OQU93074.1"/>
    </source>
</evidence>